<dbReference type="Pfam" id="PF00085">
    <property type="entry name" value="Thioredoxin"/>
    <property type="match status" value="1"/>
</dbReference>
<evidence type="ECO:0000256" key="3">
    <source>
        <dbReference type="ARBA" id="ARBA00022982"/>
    </source>
</evidence>
<feature type="domain" description="Thioredoxin" evidence="10">
    <location>
        <begin position="1"/>
        <end position="105"/>
    </location>
</feature>
<accession>D3PDG3</accession>
<keyword evidence="3" id="KW-0249">Electron transport</keyword>
<feature type="disulfide bond" description="Redox-active" evidence="9">
    <location>
        <begin position="30"/>
        <end position="33"/>
    </location>
</feature>
<feature type="site" description="Deprotonates C-terminal active site Cys" evidence="8">
    <location>
        <position position="24"/>
    </location>
</feature>
<comment type="similarity">
    <text evidence="1 7">Belongs to the thioredoxin family.</text>
</comment>
<evidence type="ECO:0000256" key="5">
    <source>
        <dbReference type="ARBA" id="ARBA00023284"/>
    </source>
</evidence>
<name>D3PDG3_DEFDS</name>
<feature type="active site" description="Nucleophile" evidence="8">
    <location>
        <position position="30"/>
    </location>
</feature>
<dbReference type="AlphaFoldDB" id="D3PDG3"/>
<dbReference type="HOGENOM" id="CLU_090389_10_3_0"/>
<evidence type="ECO:0000313" key="12">
    <source>
        <dbReference type="Proteomes" id="UP000001520"/>
    </source>
</evidence>
<dbReference type="Gene3D" id="3.40.30.10">
    <property type="entry name" value="Glutaredoxin"/>
    <property type="match status" value="1"/>
</dbReference>
<evidence type="ECO:0000313" key="11">
    <source>
        <dbReference type="EMBL" id="BAI80636.1"/>
    </source>
</evidence>
<dbReference type="PRINTS" id="PR00421">
    <property type="entry name" value="THIOREDOXIN"/>
</dbReference>
<dbReference type="STRING" id="639282.DEFDS_1167"/>
<keyword evidence="5 9" id="KW-0676">Redox-active center</keyword>
<reference evidence="11 12" key="1">
    <citation type="journal article" date="2010" name="DNA Res.">
        <title>Bacterial lifestyle in a deep-sea hydrothermal vent chimney revealed by the genome sequence of the thermophilic bacterium Deferribacter desulfuricans SSM1.</title>
        <authorList>
            <person name="Takaki Y."/>
            <person name="Shimamura S."/>
            <person name="Nakagawa S."/>
            <person name="Fukuhara Y."/>
            <person name="Horikawa H."/>
            <person name="Ankai A."/>
            <person name="Harada T."/>
            <person name="Hosoyama A."/>
            <person name="Oguchi A."/>
            <person name="Fukui S."/>
            <person name="Fujita N."/>
            <person name="Takami H."/>
            <person name="Takai K."/>
        </authorList>
    </citation>
    <scope>NUCLEOTIDE SEQUENCE [LARGE SCALE GENOMIC DNA]</scope>
    <source>
        <strain evidence="12">DSM 14783 / JCM 11476 / NBRC 101012 / SSM1</strain>
    </source>
</reference>
<dbReference type="GO" id="GO:0015035">
    <property type="term" value="F:protein-disulfide reductase activity"/>
    <property type="evidence" value="ECO:0007669"/>
    <property type="project" value="UniProtKB-UniRule"/>
</dbReference>
<evidence type="ECO:0000256" key="4">
    <source>
        <dbReference type="ARBA" id="ARBA00023157"/>
    </source>
</evidence>
<feature type="active site" description="Nucleophile" evidence="8">
    <location>
        <position position="33"/>
    </location>
</feature>
<gene>
    <name evidence="11" type="ordered locus">DEFDS_1167</name>
</gene>
<dbReference type="InterPro" id="IPR005746">
    <property type="entry name" value="Thioredoxin"/>
</dbReference>
<dbReference type="InterPro" id="IPR017937">
    <property type="entry name" value="Thioredoxin_CS"/>
</dbReference>
<dbReference type="RefSeq" id="WP_013007883.1">
    <property type="nucleotide sequence ID" value="NC_013939.1"/>
</dbReference>
<dbReference type="PIRSF" id="PIRSF000077">
    <property type="entry name" value="Thioredoxin"/>
    <property type="match status" value="1"/>
</dbReference>
<sequence length="105" mass="11725">MALTFTEENFQKEVLESDIPVLVDFWAVWCGPCKMLAPTIDQLANELEGKVKVGKVNVDENQSLAARYGIMSIPTVMIFKDGKVVEQFIGVQPKGVYVDALNKYL</sequence>
<dbReference type="PANTHER" id="PTHR45663:SF11">
    <property type="entry name" value="GEO12009P1"/>
    <property type="match status" value="1"/>
</dbReference>
<dbReference type="EMBL" id="AP011529">
    <property type="protein sequence ID" value="BAI80636.1"/>
    <property type="molecule type" value="Genomic_DNA"/>
</dbReference>
<evidence type="ECO:0000256" key="9">
    <source>
        <dbReference type="PIRSR" id="PIRSR000077-4"/>
    </source>
</evidence>
<proteinExistence type="inferred from homology"/>
<evidence type="ECO:0000256" key="1">
    <source>
        <dbReference type="ARBA" id="ARBA00008987"/>
    </source>
</evidence>
<dbReference type="InterPro" id="IPR013766">
    <property type="entry name" value="Thioredoxin_domain"/>
</dbReference>
<evidence type="ECO:0000256" key="6">
    <source>
        <dbReference type="NCBIfam" id="TIGR01068"/>
    </source>
</evidence>
<dbReference type="PROSITE" id="PS00194">
    <property type="entry name" value="THIOREDOXIN_1"/>
    <property type="match status" value="1"/>
</dbReference>
<evidence type="ECO:0000256" key="7">
    <source>
        <dbReference type="PIRNR" id="PIRNR000077"/>
    </source>
</evidence>
<dbReference type="FunFam" id="3.40.30.10:FF:000001">
    <property type="entry name" value="Thioredoxin"/>
    <property type="match status" value="1"/>
</dbReference>
<keyword evidence="12" id="KW-1185">Reference proteome</keyword>
<dbReference type="CDD" id="cd02947">
    <property type="entry name" value="TRX_family"/>
    <property type="match status" value="1"/>
</dbReference>
<dbReference type="KEGG" id="ddf:DEFDS_1167"/>
<evidence type="ECO:0000256" key="8">
    <source>
        <dbReference type="PIRSR" id="PIRSR000077-1"/>
    </source>
</evidence>
<protein>
    <recommendedName>
        <fullName evidence="6 7">Thioredoxin</fullName>
    </recommendedName>
</protein>
<dbReference type="GO" id="GO:0005737">
    <property type="term" value="C:cytoplasm"/>
    <property type="evidence" value="ECO:0007669"/>
    <property type="project" value="TreeGrafter"/>
</dbReference>
<evidence type="ECO:0000259" key="10">
    <source>
        <dbReference type="PROSITE" id="PS51352"/>
    </source>
</evidence>
<dbReference type="PANTHER" id="PTHR45663">
    <property type="entry name" value="GEO12009P1"/>
    <property type="match status" value="1"/>
</dbReference>
<keyword evidence="4 9" id="KW-1015">Disulfide bond</keyword>
<dbReference type="InterPro" id="IPR036249">
    <property type="entry name" value="Thioredoxin-like_sf"/>
</dbReference>
<dbReference type="eggNOG" id="COG3118">
    <property type="taxonomic scope" value="Bacteria"/>
</dbReference>
<organism evidence="11 12">
    <name type="scientific">Deferribacter desulfuricans (strain DSM 14783 / JCM 11476 / NBRC 101012 / SSM1)</name>
    <dbReference type="NCBI Taxonomy" id="639282"/>
    <lineage>
        <taxon>Bacteria</taxon>
        <taxon>Pseudomonadati</taxon>
        <taxon>Deferribacterota</taxon>
        <taxon>Deferribacteres</taxon>
        <taxon>Deferribacterales</taxon>
        <taxon>Deferribacteraceae</taxon>
        <taxon>Deferribacter</taxon>
    </lineage>
</organism>
<feature type="site" description="Contributes to redox potential value" evidence="8">
    <location>
        <position position="31"/>
    </location>
</feature>
<dbReference type="SUPFAM" id="SSF52833">
    <property type="entry name" value="Thioredoxin-like"/>
    <property type="match status" value="1"/>
</dbReference>
<evidence type="ECO:0000256" key="2">
    <source>
        <dbReference type="ARBA" id="ARBA00022448"/>
    </source>
</evidence>
<dbReference type="Proteomes" id="UP000001520">
    <property type="component" value="Chromosome"/>
</dbReference>
<dbReference type="NCBIfam" id="TIGR01068">
    <property type="entry name" value="thioredoxin"/>
    <property type="match status" value="1"/>
</dbReference>
<keyword evidence="2" id="KW-0813">Transport</keyword>
<dbReference type="OrthoDB" id="9790390at2"/>
<dbReference type="PROSITE" id="PS51352">
    <property type="entry name" value="THIOREDOXIN_2"/>
    <property type="match status" value="1"/>
</dbReference>
<feature type="site" description="Contributes to redox potential value" evidence="8">
    <location>
        <position position="32"/>
    </location>
</feature>